<feature type="non-terminal residue" evidence="1">
    <location>
        <position position="1"/>
    </location>
</feature>
<reference evidence="1 2" key="1">
    <citation type="submission" date="2021-06" db="EMBL/GenBank/DDBJ databases">
        <authorList>
            <person name="Kallberg Y."/>
            <person name="Tangrot J."/>
            <person name="Rosling A."/>
        </authorList>
    </citation>
    <scope>NUCLEOTIDE SEQUENCE [LARGE SCALE GENOMIC DNA]</scope>
    <source>
        <strain evidence="1 2">120-4 pot B 10/14</strain>
    </source>
</reference>
<keyword evidence="2" id="KW-1185">Reference proteome</keyword>
<gene>
    <name evidence="1" type="ORF">GMARGA_LOCUS37593</name>
</gene>
<evidence type="ECO:0000313" key="2">
    <source>
        <dbReference type="Proteomes" id="UP000789901"/>
    </source>
</evidence>
<comment type="caution">
    <text evidence="1">The sequence shown here is derived from an EMBL/GenBank/DDBJ whole genome shotgun (WGS) entry which is preliminary data.</text>
</comment>
<proteinExistence type="predicted"/>
<accession>A0ABN7X1E6</accession>
<sequence>FGITFGVVAKDAVRDPLESPLESPLFHSSNFETREMLLELEHMLLESPFVRDSVIFEIGACAIRVADSVVGIFVRYSD</sequence>
<protein>
    <submittedName>
        <fullName evidence="1">41779_t:CDS:1</fullName>
    </submittedName>
</protein>
<dbReference type="Proteomes" id="UP000789901">
    <property type="component" value="Unassembled WGS sequence"/>
</dbReference>
<name>A0ABN7X1E6_GIGMA</name>
<dbReference type="EMBL" id="CAJVQB010079252">
    <property type="protein sequence ID" value="CAG8845359.1"/>
    <property type="molecule type" value="Genomic_DNA"/>
</dbReference>
<feature type="non-terminal residue" evidence="1">
    <location>
        <position position="78"/>
    </location>
</feature>
<organism evidence="1 2">
    <name type="scientific">Gigaspora margarita</name>
    <dbReference type="NCBI Taxonomy" id="4874"/>
    <lineage>
        <taxon>Eukaryota</taxon>
        <taxon>Fungi</taxon>
        <taxon>Fungi incertae sedis</taxon>
        <taxon>Mucoromycota</taxon>
        <taxon>Glomeromycotina</taxon>
        <taxon>Glomeromycetes</taxon>
        <taxon>Diversisporales</taxon>
        <taxon>Gigasporaceae</taxon>
        <taxon>Gigaspora</taxon>
    </lineage>
</organism>
<evidence type="ECO:0000313" key="1">
    <source>
        <dbReference type="EMBL" id="CAG8845359.1"/>
    </source>
</evidence>